<name>A0A165P3S2_9AGAM</name>
<dbReference type="Proteomes" id="UP000076761">
    <property type="component" value="Unassembled WGS sequence"/>
</dbReference>
<organism evidence="1 2">
    <name type="scientific">Neolentinus lepideus HHB14362 ss-1</name>
    <dbReference type="NCBI Taxonomy" id="1314782"/>
    <lineage>
        <taxon>Eukaryota</taxon>
        <taxon>Fungi</taxon>
        <taxon>Dikarya</taxon>
        <taxon>Basidiomycota</taxon>
        <taxon>Agaricomycotina</taxon>
        <taxon>Agaricomycetes</taxon>
        <taxon>Gloeophyllales</taxon>
        <taxon>Gloeophyllaceae</taxon>
        <taxon>Neolentinus</taxon>
    </lineage>
</organism>
<gene>
    <name evidence="1" type="ORF">NEOLEDRAFT_1039328</name>
</gene>
<dbReference type="AlphaFoldDB" id="A0A165P3S2"/>
<evidence type="ECO:0000313" key="1">
    <source>
        <dbReference type="EMBL" id="KZT20476.1"/>
    </source>
</evidence>
<sequence length="196" mass="21941">ELSFTDTGPVTGSDTYTTVVILHGCGFPAVCFQRLLPYAKQDDVRLVAVNRRPYGGSTKYNEAELEELRTGQISFLHRTASELANFLLWFVDTNHIPPVSTSGRQGGICVLGWSLGNSSVMTLLAYPEIIRPEMSAKLERYLRKILLYDPPHCVFGYDKPKGSYDPFEDPAFANDPAATFKHLCLWATAYYDHVDP</sequence>
<dbReference type="SUPFAM" id="SSF53474">
    <property type="entry name" value="alpha/beta-Hydrolases"/>
    <property type="match status" value="1"/>
</dbReference>
<reference evidence="1 2" key="1">
    <citation type="journal article" date="2016" name="Mol. Biol. Evol.">
        <title>Comparative Genomics of Early-Diverging Mushroom-Forming Fungi Provides Insights into the Origins of Lignocellulose Decay Capabilities.</title>
        <authorList>
            <person name="Nagy L.G."/>
            <person name="Riley R."/>
            <person name="Tritt A."/>
            <person name="Adam C."/>
            <person name="Daum C."/>
            <person name="Floudas D."/>
            <person name="Sun H."/>
            <person name="Yadav J.S."/>
            <person name="Pangilinan J."/>
            <person name="Larsson K.H."/>
            <person name="Matsuura K."/>
            <person name="Barry K."/>
            <person name="Labutti K."/>
            <person name="Kuo R."/>
            <person name="Ohm R.A."/>
            <person name="Bhattacharya S.S."/>
            <person name="Shirouzu T."/>
            <person name="Yoshinaga Y."/>
            <person name="Martin F.M."/>
            <person name="Grigoriev I.V."/>
            <person name="Hibbett D.S."/>
        </authorList>
    </citation>
    <scope>NUCLEOTIDE SEQUENCE [LARGE SCALE GENOMIC DNA]</scope>
    <source>
        <strain evidence="1 2">HHB14362 ss-1</strain>
    </source>
</reference>
<keyword evidence="2" id="KW-1185">Reference proteome</keyword>
<dbReference type="InterPro" id="IPR029058">
    <property type="entry name" value="AB_hydrolase_fold"/>
</dbReference>
<dbReference type="EMBL" id="KV425620">
    <property type="protein sequence ID" value="KZT20476.1"/>
    <property type="molecule type" value="Genomic_DNA"/>
</dbReference>
<protein>
    <recommendedName>
        <fullName evidence="3">AB hydrolase-1 domain-containing protein</fullName>
    </recommendedName>
</protein>
<feature type="non-terminal residue" evidence="1">
    <location>
        <position position="196"/>
    </location>
</feature>
<proteinExistence type="predicted"/>
<dbReference type="InParanoid" id="A0A165P3S2"/>
<dbReference type="Gene3D" id="3.40.50.1820">
    <property type="entry name" value="alpha/beta hydrolase"/>
    <property type="match status" value="1"/>
</dbReference>
<dbReference type="OrthoDB" id="5311491at2759"/>
<evidence type="ECO:0008006" key="3">
    <source>
        <dbReference type="Google" id="ProtNLM"/>
    </source>
</evidence>
<accession>A0A165P3S2</accession>
<evidence type="ECO:0000313" key="2">
    <source>
        <dbReference type="Proteomes" id="UP000076761"/>
    </source>
</evidence>
<feature type="non-terminal residue" evidence="1">
    <location>
        <position position="1"/>
    </location>
</feature>